<organism evidence="2 3">
    <name type="scientific">Acrobeloides nanus</name>
    <dbReference type="NCBI Taxonomy" id="290746"/>
    <lineage>
        <taxon>Eukaryota</taxon>
        <taxon>Metazoa</taxon>
        <taxon>Ecdysozoa</taxon>
        <taxon>Nematoda</taxon>
        <taxon>Chromadorea</taxon>
        <taxon>Rhabditida</taxon>
        <taxon>Tylenchina</taxon>
        <taxon>Cephalobomorpha</taxon>
        <taxon>Cephaloboidea</taxon>
        <taxon>Cephalobidae</taxon>
        <taxon>Acrobeloides</taxon>
    </lineage>
</organism>
<proteinExistence type="predicted"/>
<evidence type="ECO:0000313" key="3">
    <source>
        <dbReference type="WBParaSite" id="ACRNAN_scaffold807.g30026.t1"/>
    </source>
</evidence>
<sequence>MVVFLDARRPEIVRKLCPDVSLLKIRISDADLTKALKLEDIPKFLAVVRKIASGEWLEGFGVGFLVGATFVLVVLMLFVFARRRHRARKARGGQEGVQVLEEAQEGAQVLEEAQEGAQVLEEAQEGAQVLEEAQEGAQVLEEAQEGAQVLEEAQEDPLDQLWAFVMAANLVYKGL</sequence>
<dbReference type="WBParaSite" id="ACRNAN_scaffold807.g30026.t1">
    <property type="protein sequence ID" value="ACRNAN_scaffold807.g30026.t1"/>
    <property type="gene ID" value="ACRNAN_scaffold807.g30026"/>
</dbReference>
<evidence type="ECO:0000313" key="2">
    <source>
        <dbReference type="Proteomes" id="UP000887540"/>
    </source>
</evidence>
<accession>A0A914EI81</accession>
<protein>
    <submittedName>
        <fullName evidence="3">Uncharacterized protein</fullName>
    </submittedName>
</protein>
<reference evidence="3" key="1">
    <citation type="submission" date="2022-11" db="UniProtKB">
        <authorList>
            <consortium name="WormBaseParasite"/>
        </authorList>
    </citation>
    <scope>IDENTIFICATION</scope>
</reference>
<feature type="transmembrane region" description="Helical" evidence="1">
    <location>
        <begin position="60"/>
        <end position="81"/>
    </location>
</feature>
<dbReference type="AlphaFoldDB" id="A0A914EI81"/>
<keyword evidence="1" id="KW-1133">Transmembrane helix</keyword>
<evidence type="ECO:0000256" key="1">
    <source>
        <dbReference type="SAM" id="Phobius"/>
    </source>
</evidence>
<name>A0A914EI81_9BILA</name>
<dbReference type="Proteomes" id="UP000887540">
    <property type="component" value="Unplaced"/>
</dbReference>
<keyword evidence="1" id="KW-0812">Transmembrane</keyword>
<keyword evidence="2" id="KW-1185">Reference proteome</keyword>
<keyword evidence="1" id="KW-0472">Membrane</keyword>